<reference evidence="1 2" key="1">
    <citation type="submission" date="2019-11" db="EMBL/GenBank/DDBJ databases">
        <authorList>
            <person name="Zheng R.K."/>
            <person name="Sun C.M."/>
        </authorList>
    </citation>
    <scope>NUCLEOTIDE SEQUENCE [LARGE SCALE GENOMIC DNA]</scope>
    <source>
        <strain evidence="1 2">WC007</strain>
    </source>
</reference>
<dbReference type="EMBL" id="CP046401">
    <property type="protein sequence ID" value="QGY46263.1"/>
    <property type="molecule type" value="Genomic_DNA"/>
</dbReference>
<dbReference type="Proteomes" id="UP000428260">
    <property type="component" value="Chromosome"/>
</dbReference>
<evidence type="ECO:0000313" key="1">
    <source>
        <dbReference type="EMBL" id="QGY46263.1"/>
    </source>
</evidence>
<accession>A0A6I6K3U1</accession>
<gene>
    <name evidence="1" type="ORF">GM418_22140</name>
</gene>
<name>A0A6I6K3U1_9BACT</name>
<dbReference type="KEGG" id="mcos:GM418_22140"/>
<evidence type="ECO:0000313" key="2">
    <source>
        <dbReference type="Proteomes" id="UP000428260"/>
    </source>
</evidence>
<sequence>MGIERDYLMRQLMMLFEVIHKILRHRKKGENEEAEKEIQYFYECLKIDDDIHQLSIEKFIDVLVSQKKLTNEHLEMVAFVMKEQGEMAETKKKKLNYFNKAYFLLNKVEMESTSFSMDRQMKLAELRESLPD</sequence>
<dbReference type="RefSeq" id="WP_158869400.1">
    <property type="nucleotide sequence ID" value="NZ_CP046401.1"/>
</dbReference>
<keyword evidence="2" id="KW-1185">Reference proteome</keyword>
<proteinExistence type="predicted"/>
<dbReference type="AlphaFoldDB" id="A0A6I6K3U1"/>
<organism evidence="1 2">
    <name type="scientific">Maribellus comscasis</name>
    <dbReference type="NCBI Taxonomy" id="2681766"/>
    <lineage>
        <taxon>Bacteria</taxon>
        <taxon>Pseudomonadati</taxon>
        <taxon>Bacteroidota</taxon>
        <taxon>Bacteroidia</taxon>
        <taxon>Marinilabiliales</taxon>
        <taxon>Prolixibacteraceae</taxon>
        <taxon>Maribellus</taxon>
    </lineage>
</organism>
<protein>
    <submittedName>
        <fullName evidence="1">Uncharacterized protein</fullName>
    </submittedName>
</protein>